<dbReference type="AlphaFoldDB" id="A0A0V0HYK5"/>
<reference evidence="2" key="1">
    <citation type="submission" date="2015-12" db="EMBL/GenBank/DDBJ databases">
        <title>Gene expression during late stages of embryo sac development: a critical building block for successful pollen-pistil interactions.</title>
        <authorList>
            <person name="Liu Y."/>
            <person name="Joly V."/>
            <person name="Sabar M."/>
            <person name="Matton D.P."/>
        </authorList>
    </citation>
    <scope>NUCLEOTIDE SEQUENCE</scope>
</reference>
<evidence type="ECO:0000256" key="1">
    <source>
        <dbReference type="SAM" id="MobiDB-lite"/>
    </source>
</evidence>
<feature type="region of interest" description="Disordered" evidence="1">
    <location>
        <begin position="1"/>
        <end position="39"/>
    </location>
</feature>
<dbReference type="EMBL" id="GEDG01013226">
    <property type="protein sequence ID" value="JAP25500.1"/>
    <property type="molecule type" value="Transcribed_RNA"/>
</dbReference>
<name>A0A0V0HYK5_SOLCH</name>
<protein>
    <submittedName>
        <fullName evidence="2">Putative ovule protein</fullName>
    </submittedName>
</protein>
<proteinExistence type="predicted"/>
<accession>A0A0V0HYK5</accession>
<organism evidence="2">
    <name type="scientific">Solanum chacoense</name>
    <name type="common">Chaco potato</name>
    <dbReference type="NCBI Taxonomy" id="4108"/>
    <lineage>
        <taxon>Eukaryota</taxon>
        <taxon>Viridiplantae</taxon>
        <taxon>Streptophyta</taxon>
        <taxon>Embryophyta</taxon>
        <taxon>Tracheophyta</taxon>
        <taxon>Spermatophyta</taxon>
        <taxon>Magnoliopsida</taxon>
        <taxon>eudicotyledons</taxon>
        <taxon>Gunneridae</taxon>
        <taxon>Pentapetalae</taxon>
        <taxon>asterids</taxon>
        <taxon>lamiids</taxon>
        <taxon>Solanales</taxon>
        <taxon>Solanaceae</taxon>
        <taxon>Solanoideae</taxon>
        <taxon>Solaneae</taxon>
        <taxon>Solanum</taxon>
    </lineage>
</organism>
<evidence type="ECO:0000313" key="2">
    <source>
        <dbReference type="EMBL" id="JAP25500.1"/>
    </source>
</evidence>
<sequence length="80" mass="8721">PAKKLSSPEDDCSAGPKSVGSPSQKSTSNSNRKGLQGLQGCPGALLSKNLLRIAIEKDYKAVQVHFYQKNLLLLFQFLLF</sequence>
<feature type="non-terminal residue" evidence="2">
    <location>
        <position position="1"/>
    </location>
</feature>
<feature type="compositionally biased region" description="Polar residues" evidence="1">
    <location>
        <begin position="20"/>
        <end position="33"/>
    </location>
</feature>